<dbReference type="PANTHER" id="PTHR12838:SF0">
    <property type="entry name" value="U3 SMALL NUCLEOLAR RNA-ASSOCIATED PROTEIN 11-RELATED"/>
    <property type="match status" value="1"/>
</dbReference>
<evidence type="ECO:0000256" key="7">
    <source>
        <dbReference type="SAM" id="MobiDB-lite"/>
    </source>
</evidence>
<dbReference type="GO" id="GO:0032040">
    <property type="term" value="C:small-subunit processome"/>
    <property type="evidence" value="ECO:0007669"/>
    <property type="project" value="InterPro"/>
</dbReference>
<comment type="subcellular location">
    <subcellularLocation>
        <location evidence="1">Nucleus</location>
        <location evidence="1">Nucleolus</location>
    </subcellularLocation>
</comment>
<proteinExistence type="inferred from homology"/>
<dbReference type="GO" id="GO:0006364">
    <property type="term" value="P:rRNA processing"/>
    <property type="evidence" value="ECO:0007669"/>
    <property type="project" value="UniProtKB-KW"/>
</dbReference>
<keyword evidence="4" id="KW-0698">rRNA processing</keyword>
<dbReference type="InterPro" id="IPR007144">
    <property type="entry name" value="SSU_processome_Utp11"/>
</dbReference>
<evidence type="ECO:0000256" key="3">
    <source>
        <dbReference type="ARBA" id="ARBA00020121"/>
    </source>
</evidence>
<keyword evidence="8" id="KW-1185">Reference proteome</keyword>
<accession>A0A7E6EHA0</accession>
<keyword evidence="5" id="KW-0539">Nucleus</keyword>
<keyword evidence="6" id="KW-0175">Coiled coil</keyword>
<evidence type="ECO:0000256" key="5">
    <source>
        <dbReference type="ARBA" id="ARBA00023242"/>
    </source>
</evidence>
<protein>
    <recommendedName>
        <fullName evidence="3">Probable U3 small nucleolar RNA-associated protein 11</fullName>
    </recommendedName>
</protein>
<evidence type="ECO:0000313" key="8">
    <source>
        <dbReference type="Proteomes" id="UP000515154"/>
    </source>
</evidence>
<feature type="coiled-coil region" evidence="6">
    <location>
        <begin position="32"/>
        <end position="59"/>
    </location>
</feature>
<evidence type="ECO:0000256" key="1">
    <source>
        <dbReference type="ARBA" id="ARBA00004604"/>
    </source>
</evidence>
<evidence type="ECO:0000313" key="9">
    <source>
        <dbReference type="RefSeq" id="XP_036354693.1"/>
    </source>
</evidence>
<evidence type="ECO:0000256" key="6">
    <source>
        <dbReference type="SAM" id="Coils"/>
    </source>
</evidence>
<feature type="region of interest" description="Disordered" evidence="7">
    <location>
        <begin position="1"/>
        <end position="23"/>
    </location>
</feature>
<dbReference type="PANTHER" id="PTHR12838">
    <property type="entry name" value="U3 SMALL NUCLEOLAR RNA-ASSOCIATED PROTEIN 11"/>
    <property type="match status" value="1"/>
</dbReference>
<dbReference type="KEGG" id="osn:115227997"/>
<name>A0A7E6EHA0_9MOLL</name>
<evidence type="ECO:0000256" key="4">
    <source>
        <dbReference type="ARBA" id="ARBA00022552"/>
    </source>
</evidence>
<dbReference type="AlphaFoldDB" id="A0A7E6EHA0"/>
<comment type="similarity">
    <text evidence="2">Belongs to the UTP11 family.</text>
</comment>
<evidence type="ECO:0000256" key="2">
    <source>
        <dbReference type="ARBA" id="ARBA00008105"/>
    </source>
</evidence>
<dbReference type="RefSeq" id="XP_036354693.1">
    <property type="nucleotide sequence ID" value="XM_036498800.1"/>
</dbReference>
<reference evidence="9" key="1">
    <citation type="submission" date="2025-08" db="UniProtKB">
        <authorList>
            <consortium name="RefSeq"/>
        </authorList>
    </citation>
    <scope>IDENTIFICATION</scope>
</reference>
<dbReference type="Proteomes" id="UP000515154">
    <property type="component" value="Unplaced"/>
</dbReference>
<dbReference type="Pfam" id="PF03998">
    <property type="entry name" value="Utp11"/>
    <property type="match status" value="1"/>
</dbReference>
<gene>
    <name evidence="9" type="primary">LOC115227997</name>
</gene>
<sequence>MSFAKSQKSGRKKYKERSQPTERAQLGILEKRADYRVRAKNANEKRDQLRQLHLKALDRNPDEFHFKMMRTKLIVFSLPNWRTEFTSRRKTSPLCTQTTNDWPWTLRT</sequence>
<organism evidence="8 9">
    <name type="scientific">Octopus sinensis</name>
    <name type="common">East Asian common octopus</name>
    <dbReference type="NCBI Taxonomy" id="2607531"/>
    <lineage>
        <taxon>Eukaryota</taxon>
        <taxon>Metazoa</taxon>
        <taxon>Spiralia</taxon>
        <taxon>Lophotrochozoa</taxon>
        <taxon>Mollusca</taxon>
        <taxon>Cephalopoda</taxon>
        <taxon>Coleoidea</taxon>
        <taxon>Octopodiformes</taxon>
        <taxon>Octopoda</taxon>
        <taxon>Incirrata</taxon>
        <taxon>Octopodidae</taxon>
        <taxon>Octopus</taxon>
    </lineage>
</organism>